<dbReference type="PANTHER" id="PTHR33164">
    <property type="entry name" value="TRANSCRIPTIONAL REGULATOR, MARR FAMILY"/>
    <property type="match status" value="1"/>
</dbReference>
<dbReference type="EMBL" id="JAANOU010000001">
    <property type="protein sequence ID" value="NIH77475.1"/>
    <property type="molecule type" value="Genomic_DNA"/>
</dbReference>
<dbReference type="InterPro" id="IPR036388">
    <property type="entry name" value="WH-like_DNA-bd_sf"/>
</dbReference>
<proteinExistence type="predicted"/>
<dbReference type="InterPro" id="IPR039422">
    <property type="entry name" value="MarR/SlyA-like"/>
</dbReference>
<sequence>MDSVTRELAGWIGQMPAGVDPEVEAARQRIGRLSRQFRQVLDQAAAEHGMTVGDWEALSVLRRTSPVCTPKQLAAALNLTSGTVSVRLDRLMRAGLIEQVAADDGRSRPVRLTRKGHARWRAATAARTRYERELFDGVDLAALNSLLAPLLARFETEFGLVSGHDQVG</sequence>
<keyword evidence="4" id="KW-1185">Reference proteome</keyword>
<dbReference type="CDD" id="cd00090">
    <property type="entry name" value="HTH_ARSR"/>
    <property type="match status" value="1"/>
</dbReference>
<protein>
    <submittedName>
        <fullName evidence="2">DNA-binding MarR family transcriptional regulator</fullName>
    </submittedName>
</protein>
<evidence type="ECO:0000259" key="1">
    <source>
        <dbReference type="PROSITE" id="PS50995"/>
    </source>
</evidence>
<dbReference type="PROSITE" id="PS50995">
    <property type="entry name" value="HTH_MARR_2"/>
    <property type="match status" value="1"/>
</dbReference>
<dbReference type="Proteomes" id="UP000754495">
    <property type="component" value="Unassembled WGS sequence"/>
</dbReference>
<dbReference type="EMBL" id="JAANOU010000001">
    <property type="protein sequence ID" value="NIH83102.1"/>
    <property type="molecule type" value="Genomic_DNA"/>
</dbReference>
<dbReference type="PANTHER" id="PTHR33164:SF104">
    <property type="entry name" value="TRANSCRIPTIONAL REGULATORY PROTEIN"/>
    <property type="match status" value="1"/>
</dbReference>
<evidence type="ECO:0000313" key="2">
    <source>
        <dbReference type="EMBL" id="NIH77475.1"/>
    </source>
</evidence>
<dbReference type="SUPFAM" id="SSF46785">
    <property type="entry name" value="Winged helix' DNA-binding domain"/>
    <property type="match status" value="1"/>
</dbReference>
<dbReference type="InterPro" id="IPR011991">
    <property type="entry name" value="ArsR-like_HTH"/>
</dbReference>
<dbReference type="GO" id="GO:0003677">
    <property type="term" value="F:DNA binding"/>
    <property type="evidence" value="ECO:0007669"/>
    <property type="project" value="UniProtKB-KW"/>
</dbReference>
<dbReference type="InterPro" id="IPR000835">
    <property type="entry name" value="HTH_MarR-typ"/>
</dbReference>
<dbReference type="RefSeq" id="WP_313885969.1">
    <property type="nucleotide sequence ID" value="NZ_JAANOU010000001.1"/>
</dbReference>
<reference evidence="2 4" key="1">
    <citation type="submission" date="2020-03" db="EMBL/GenBank/DDBJ databases">
        <title>Sequencing the genomes of 1000 actinobacteria strains.</title>
        <authorList>
            <person name="Klenk H.-P."/>
        </authorList>
    </citation>
    <scope>NUCLEOTIDE SEQUENCE [LARGE SCALE GENOMIC DNA]</scope>
    <source>
        <strain evidence="2 4">DSM 45668</strain>
    </source>
</reference>
<feature type="domain" description="HTH marR-type" evidence="1">
    <location>
        <begin position="23"/>
        <end position="156"/>
    </location>
</feature>
<evidence type="ECO:0000313" key="4">
    <source>
        <dbReference type="Proteomes" id="UP000754495"/>
    </source>
</evidence>
<accession>A0ABX0SLK7</accession>
<dbReference type="Pfam" id="PF12802">
    <property type="entry name" value="MarR_2"/>
    <property type="match status" value="1"/>
</dbReference>
<dbReference type="Gene3D" id="1.10.10.10">
    <property type="entry name" value="Winged helix-like DNA-binding domain superfamily/Winged helix DNA-binding domain"/>
    <property type="match status" value="1"/>
</dbReference>
<organism evidence="2 4">
    <name type="scientific">Amycolatopsis viridis</name>
    <dbReference type="NCBI Taxonomy" id="185678"/>
    <lineage>
        <taxon>Bacteria</taxon>
        <taxon>Bacillati</taxon>
        <taxon>Actinomycetota</taxon>
        <taxon>Actinomycetes</taxon>
        <taxon>Pseudonocardiales</taxon>
        <taxon>Pseudonocardiaceae</taxon>
        <taxon>Amycolatopsis</taxon>
    </lineage>
</organism>
<evidence type="ECO:0000313" key="3">
    <source>
        <dbReference type="EMBL" id="NIH83102.1"/>
    </source>
</evidence>
<dbReference type="InterPro" id="IPR036390">
    <property type="entry name" value="WH_DNA-bd_sf"/>
</dbReference>
<name>A0ABX0SLK7_9PSEU</name>
<gene>
    <name evidence="2" type="ORF">FHX46_000005</name>
    <name evidence="3" type="ORF">FHX46_005632</name>
</gene>
<comment type="caution">
    <text evidence="2">The sequence shown here is derived from an EMBL/GenBank/DDBJ whole genome shotgun (WGS) entry which is preliminary data.</text>
</comment>
<keyword evidence="2" id="KW-0238">DNA-binding</keyword>
<dbReference type="SMART" id="SM00347">
    <property type="entry name" value="HTH_MARR"/>
    <property type="match status" value="1"/>
</dbReference>